<protein>
    <submittedName>
        <fullName evidence="1">Uncharacterized protein</fullName>
    </submittedName>
</protein>
<organism evidence="1 2">
    <name type="scientific">Flavobacterium fontis</name>
    <dbReference type="NCBI Taxonomy" id="1124188"/>
    <lineage>
        <taxon>Bacteria</taxon>
        <taxon>Pseudomonadati</taxon>
        <taxon>Bacteroidota</taxon>
        <taxon>Flavobacteriia</taxon>
        <taxon>Flavobacteriales</taxon>
        <taxon>Flavobacteriaceae</taxon>
        <taxon>Flavobacterium</taxon>
    </lineage>
</organism>
<proteinExistence type="predicted"/>
<reference evidence="1 2" key="1">
    <citation type="submission" date="2016-11" db="EMBL/GenBank/DDBJ databases">
        <authorList>
            <person name="Jaros S."/>
            <person name="Januszkiewicz K."/>
            <person name="Wedrychowicz H."/>
        </authorList>
    </citation>
    <scope>NUCLEOTIDE SEQUENCE [LARGE SCALE GENOMIC DNA]</scope>
    <source>
        <strain evidence="1 2">DSM 25660</strain>
    </source>
</reference>
<sequence length="30" mass="3492">MSNFTSIYTLVRDFAMEDVCDVGFGQRFEL</sequence>
<accession>A0A1M4Y9C8</accession>
<dbReference type="STRING" id="1124188.SAMN05444377_10321"/>
<dbReference type="AlphaFoldDB" id="A0A1M4Y9C8"/>
<dbReference type="EMBL" id="FQVQ01000003">
    <property type="protein sequence ID" value="SHF02268.1"/>
    <property type="molecule type" value="Genomic_DNA"/>
</dbReference>
<dbReference type="Proteomes" id="UP000184147">
    <property type="component" value="Unassembled WGS sequence"/>
</dbReference>
<evidence type="ECO:0000313" key="2">
    <source>
        <dbReference type="Proteomes" id="UP000184147"/>
    </source>
</evidence>
<name>A0A1M4Y9C8_9FLAO</name>
<keyword evidence="2" id="KW-1185">Reference proteome</keyword>
<evidence type="ECO:0000313" key="1">
    <source>
        <dbReference type="EMBL" id="SHF02268.1"/>
    </source>
</evidence>
<gene>
    <name evidence="1" type="ORF">SAMN05444377_10321</name>
</gene>